<evidence type="ECO:0000256" key="1">
    <source>
        <dbReference type="SAM" id="Phobius"/>
    </source>
</evidence>
<organism evidence="2 3">
    <name type="scientific">Diversispora epigaea</name>
    <dbReference type="NCBI Taxonomy" id="1348612"/>
    <lineage>
        <taxon>Eukaryota</taxon>
        <taxon>Fungi</taxon>
        <taxon>Fungi incertae sedis</taxon>
        <taxon>Mucoromycota</taxon>
        <taxon>Glomeromycotina</taxon>
        <taxon>Glomeromycetes</taxon>
        <taxon>Diversisporales</taxon>
        <taxon>Diversisporaceae</taxon>
        <taxon>Diversispora</taxon>
    </lineage>
</organism>
<feature type="transmembrane region" description="Helical" evidence="1">
    <location>
        <begin position="22"/>
        <end position="44"/>
    </location>
</feature>
<proteinExistence type="predicted"/>
<protein>
    <submittedName>
        <fullName evidence="2">Uncharacterized protein</fullName>
    </submittedName>
</protein>
<keyword evidence="1" id="KW-1133">Transmembrane helix</keyword>
<dbReference type="EMBL" id="PQFF01000300">
    <property type="protein sequence ID" value="RHZ63699.1"/>
    <property type="molecule type" value="Genomic_DNA"/>
</dbReference>
<accession>A0A397HKU8</accession>
<gene>
    <name evidence="2" type="ORF">Glove_328g105</name>
</gene>
<keyword evidence="1" id="KW-0472">Membrane</keyword>
<sequence>MAQSGAMAKFWAQLAKLNLAKFLAQFVLRLPSLAWGVAIVQLFLNPKRKLQNKLLLKPRNGELEAEQTTEEEFKE</sequence>
<evidence type="ECO:0000313" key="2">
    <source>
        <dbReference type="EMBL" id="RHZ63699.1"/>
    </source>
</evidence>
<name>A0A397HKU8_9GLOM</name>
<reference evidence="2 3" key="1">
    <citation type="submission" date="2018-08" db="EMBL/GenBank/DDBJ databases">
        <title>Genome and evolution of the arbuscular mycorrhizal fungus Diversispora epigaea (formerly Glomus versiforme) and its bacterial endosymbionts.</title>
        <authorList>
            <person name="Sun X."/>
            <person name="Fei Z."/>
            <person name="Harrison M."/>
        </authorList>
    </citation>
    <scope>NUCLEOTIDE SEQUENCE [LARGE SCALE GENOMIC DNA]</scope>
    <source>
        <strain evidence="2 3">IT104</strain>
    </source>
</reference>
<keyword evidence="1" id="KW-0812">Transmembrane</keyword>
<keyword evidence="3" id="KW-1185">Reference proteome</keyword>
<evidence type="ECO:0000313" key="3">
    <source>
        <dbReference type="Proteomes" id="UP000266861"/>
    </source>
</evidence>
<dbReference type="Proteomes" id="UP000266861">
    <property type="component" value="Unassembled WGS sequence"/>
</dbReference>
<comment type="caution">
    <text evidence="2">The sequence shown here is derived from an EMBL/GenBank/DDBJ whole genome shotgun (WGS) entry which is preliminary data.</text>
</comment>
<dbReference type="AlphaFoldDB" id="A0A397HKU8"/>